<evidence type="ECO:0000313" key="2">
    <source>
        <dbReference type="Proteomes" id="UP001305414"/>
    </source>
</evidence>
<protein>
    <submittedName>
        <fullName evidence="1">Uncharacterized protein</fullName>
    </submittedName>
</protein>
<evidence type="ECO:0000313" key="1">
    <source>
        <dbReference type="EMBL" id="KAK5630581.1"/>
    </source>
</evidence>
<gene>
    <name evidence="1" type="ORF">RRF57_006296</name>
</gene>
<proteinExistence type="predicted"/>
<dbReference type="AlphaFoldDB" id="A0AAN7URW5"/>
<dbReference type="EMBL" id="JAWHQM010000016">
    <property type="protein sequence ID" value="KAK5630581.1"/>
    <property type="molecule type" value="Genomic_DNA"/>
</dbReference>
<keyword evidence="2" id="KW-1185">Reference proteome</keyword>
<comment type="caution">
    <text evidence="1">The sequence shown here is derived from an EMBL/GenBank/DDBJ whole genome shotgun (WGS) entry which is preliminary data.</text>
</comment>
<sequence>MGNTELIVSIDFGSTFTKVQHTISTSQAFVGVHPPVRPCTFEHHSPTRRSNAVPSVIQYGRSGDIVGWGFDPIVEGAVEIKGIKLCLPHEDDKYPVIGHAIQRRNDLGKTVLTVLTDFMTRLWQVCKPQIIKDELDVSWRLIITHPVGWNTDKLEKAIDTAIVMPDQGNSTYTICFQIEAEAALISELYGQGIQPAYDDTKQPRVSLYRRTGQETNALDSEIVVVADFGGLTVDIAGGRVSTQTDIPSVVWQGATTSHFFGASLLSDAFVSLLENKTRMLLQKLPSSDWFHQALGH</sequence>
<accession>A0AAN7URW5</accession>
<name>A0AAN7URW5_9PEZI</name>
<dbReference type="Proteomes" id="UP001305414">
    <property type="component" value="Unassembled WGS sequence"/>
</dbReference>
<organism evidence="1 2">
    <name type="scientific">Xylaria bambusicola</name>
    <dbReference type="NCBI Taxonomy" id="326684"/>
    <lineage>
        <taxon>Eukaryota</taxon>
        <taxon>Fungi</taxon>
        <taxon>Dikarya</taxon>
        <taxon>Ascomycota</taxon>
        <taxon>Pezizomycotina</taxon>
        <taxon>Sordariomycetes</taxon>
        <taxon>Xylariomycetidae</taxon>
        <taxon>Xylariales</taxon>
        <taxon>Xylariaceae</taxon>
        <taxon>Xylaria</taxon>
    </lineage>
</organism>
<reference evidence="1 2" key="1">
    <citation type="submission" date="2023-10" db="EMBL/GenBank/DDBJ databases">
        <title>Draft genome sequence of Xylaria bambusicola isolate GMP-LS, the root and basal stem rot pathogen of sugarcane in Indonesia.</title>
        <authorList>
            <person name="Selvaraj P."/>
            <person name="Muralishankar V."/>
            <person name="Muruganantham S."/>
            <person name="Sp S."/>
            <person name="Haryani S."/>
            <person name="Lau K.J.X."/>
            <person name="Naqvi N.I."/>
        </authorList>
    </citation>
    <scope>NUCLEOTIDE SEQUENCE [LARGE SCALE GENOMIC DNA]</scope>
    <source>
        <strain evidence="1">GMP-LS</strain>
    </source>
</reference>